<evidence type="ECO:0000313" key="2">
    <source>
        <dbReference type="Proteomes" id="UP000466794"/>
    </source>
</evidence>
<dbReference type="Proteomes" id="UP000466794">
    <property type="component" value="Unassembled WGS sequence"/>
</dbReference>
<gene>
    <name evidence="1" type="ORF">GPX89_34470</name>
</gene>
<evidence type="ECO:0000313" key="1">
    <source>
        <dbReference type="EMBL" id="MVU82327.1"/>
    </source>
</evidence>
<reference evidence="1 2" key="1">
    <citation type="submission" date="2019-12" db="EMBL/GenBank/DDBJ databases">
        <title>Nocardia sp. nov. ET3-3 isolated from soil.</title>
        <authorList>
            <person name="Kanchanasin P."/>
            <person name="Tanasupawat S."/>
            <person name="Yuki M."/>
            <person name="Kudo T."/>
        </authorList>
    </citation>
    <scope>NUCLEOTIDE SEQUENCE [LARGE SCALE GENOMIC DNA]</scope>
    <source>
        <strain evidence="1 2">ET3-3</strain>
    </source>
</reference>
<dbReference type="RefSeq" id="WP_157391947.1">
    <property type="nucleotide sequence ID" value="NZ_WRPP01000009.1"/>
</dbReference>
<name>A0A7K1V717_9NOCA</name>
<organism evidence="1 2">
    <name type="scientific">Nocardia terrae</name>
    <dbReference type="NCBI Taxonomy" id="2675851"/>
    <lineage>
        <taxon>Bacteria</taxon>
        <taxon>Bacillati</taxon>
        <taxon>Actinomycetota</taxon>
        <taxon>Actinomycetes</taxon>
        <taxon>Mycobacteriales</taxon>
        <taxon>Nocardiaceae</taxon>
        <taxon>Nocardia</taxon>
    </lineage>
</organism>
<proteinExistence type="predicted"/>
<protein>
    <submittedName>
        <fullName evidence="1">Uncharacterized protein</fullName>
    </submittedName>
</protein>
<comment type="caution">
    <text evidence="1">The sequence shown here is derived from an EMBL/GenBank/DDBJ whole genome shotgun (WGS) entry which is preliminary data.</text>
</comment>
<sequence>MPARRDETEQPLPAYIENRLVRTPGGRVAPFPHMRADAHTTAALVTAYRHARDLRARAAADIHAAHP</sequence>
<dbReference type="AlphaFoldDB" id="A0A7K1V717"/>
<dbReference type="EMBL" id="WRPP01000009">
    <property type="protein sequence ID" value="MVU82327.1"/>
    <property type="molecule type" value="Genomic_DNA"/>
</dbReference>
<keyword evidence="2" id="KW-1185">Reference proteome</keyword>
<accession>A0A7K1V717</accession>